<sequence length="42" mass="4784">MTNNRSVLILSLPIIEIGFIYDNKILSAKDNELFAKINFSVK</sequence>
<proteinExistence type="predicted"/>
<accession>A0A4P7KRL7</accession>
<dbReference type="EMBL" id="CP038613">
    <property type="protein sequence ID" value="QBY42685.1"/>
    <property type="molecule type" value="Genomic_DNA"/>
</dbReference>
<protein>
    <submittedName>
        <fullName evidence="1">Uncharacterized protein</fullName>
    </submittedName>
</protein>
<evidence type="ECO:0000313" key="1">
    <source>
        <dbReference type="EMBL" id="QBY42685.1"/>
    </source>
</evidence>
<dbReference type="AlphaFoldDB" id="A0A4P7KRL7"/>
<dbReference type="Proteomes" id="UP000295134">
    <property type="component" value="Chromosome"/>
</dbReference>
<name>A0A4P7KRL7_9GAMM</name>
<organism evidence="1 2">
    <name type="scientific">Arsenophonus nasoniae</name>
    <name type="common">son-killer infecting Nasonia vitripennis</name>
    <dbReference type="NCBI Taxonomy" id="638"/>
    <lineage>
        <taxon>Bacteria</taxon>
        <taxon>Pseudomonadati</taxon>
        <taxon>Pseudomonadota</taxon>
        <taxon>Gammaproteobacteria</taxon>
        <taxon>Enterobacterales</taxon>
        <taxon>Morganellaceae</taxon>
        <taxon>Arsenophonus</taxon>
    </lineage>
</organism>
<evidence type="ECO:0000313" key="2">
    <source>
        <dbReference type="Proteomes" id="UP000295134"/>
    </source>
</evidence>
<reference evidence="1 2" key="1">
    <citation type="submission" date="2019-03" db="EMBL/GenBank/DDBJ databases">
        <title>Long-read sequencing reveals hyperdense prophage content in a complex bacterial symbiont genome.</title>
        <authorList>
            <person name="Frost C.L."/>
            <person name="Siozios S."/>
            <person name="Nadal-Jimenez P."/>
            <person name="Brockhurst M.A."/>
            <person name="King K.C."/>
            <person name="Darby A.C."/>
            <person name="Hurst G.D.D."/>
        </authorList>
    </citation>
    <scope>NUCLEOTIDE SEQUENCE [LARGE SCALE GENOMIC DNA]</scope>
    <source>
        <strain evidence="1 2">FIN</strain>
    </source>
</reference>
<gene>
    <name evidence="1" type="ORF">ArsFIN_12440</name>
</gene>
<dbReference type="KEGG" id="ans:ArsFIN_12440"/>